<protein>
    <recommendedName>
        <fullName evidence="3">HNH nuclease domain-containing protein</fullName>
    </recommendedName>
</protein>
<accession>A0ABS2G533</accession>
<proteinExistence type="predicted"/>
<evidence type="ECO:0000313" key="2">
    <source>
        <dbReference type="Proteomes" id="UP000728968"/>
    </source>
</evidence>
<comment type="caution">
    <text evidence="1">The sequence shown here is derived from an EMBL/GenBank/DDBJ whole genome shotgun (WGS) entry which is preliminary data.</text>
</comment>
<organism evidence="1 2">
    <name type="scientific">Fusobacterium mortiferum</name>
    <dbReference type="NCBI Taxonomy" id="850"/>
    <lineage>
        <taxon>Bacteria</taxon>
        <taxon>Fusobacteriati</taxon>
        <taxon>Fusobacteriota</taxon>
        <taxon>Fusobacteriia</taxon>
        <taxon>Fusobacteriales</taxon>
        <taxon>Fusobacteriaceae</taxon>
        <taxon>Fusobacterium</taxon>
    </lineage>
</organism>
<evidence type="ECO:0008006" key="3">
    <source>
        <dbReference type="Google" id="ProtNLM"/>
    </source>
</evidence>
<gene>
    <name evidence="1" type="ORF">H6A04_10855</name>
</gene>
<dbReference type="Proteomes" id="UP000728968">
    <property type="component" value="Unassembled WGS sequence"/>
</dbReference>
<feature type="non-terminal residue" evidence="1">
    <location>
        <position position="1"/>
    </location>
</feature>
<keyword evidence="2" id="KW-1185">Reference proteome</keyword>
<dbReference type="EMBL" id="JACJLT010000190">
    <property type="protein sequence ID" value="MBM6876135.1"/>
    <property type="molecule type" value="Genomic_DNA"/>
</dbReference>
<dbReference type="Gene3D" id="1.10.30.50">
    <property type="match status" value="1"/>
</dbReference>
<sequence>NSKFLSLLKIIEINTVNFEDKTSNYLIGNNLKNIISFSRENFQQEFTLTSTLLNKNLNIYTNKRELLTQFNSICPLVNWRILNDNLTKPLIVEYARKLKKQLDILKNISNFCPKQNNQTEEQNQIIIKMEYFFKYIFDYDILDKKISNVTLRHQLLAKMNVKTCPYCDRQYITNFDTNKSSADLDHFYSQSEYPYLALNIYNFIPACPICNRNFKNDGEIQINPRFEELLAEISNDTLKNEYENLI</sequence>
<evidence type="ECO:0000313" key="1">
    <source>
        <dbReference type="EMBL" id="MBM6876135.1"/>
    </source>
</evidence>
<name>A0ABS2G533_FUSMR</name>
<reference evidence="1 2" key="1">
    <citation type="journal article" date="2021" name="Sci. Rep.">
        <title>The distribution of antibiotic resistance genes in chicken gut microbiota commensals.</title>
        <authorList>
            <person name="Juricova H."/>
            <person name="Matiasovicova J."/>
            <person name="Kubasova T."/>
            <person name="Cejkova D."/>
            <person name="Rychlik I."/>
        </authorList>
    </citation>
    <scope>NUCLEOTIDE SEQUENCE [LARGE SCALE GENOMIC DNA]</scope>
    <source>
        <strain evidence="1 2">An425</strain>
    </source>
</reference>